<dbReference type="GO" id="GO:0000278">
    <property type="term" value="P:mitotic cell cycle"/>
    <property type="evidence" value="ECO:0007669"/>
    <property type="project" value="TreeGrafter"/>
</dbReference>
<dbReference type="GO" id="GO:0000930">
    <property type="term" value="C:gamma-tubulin complex"/>
    <property type="evidence" value="ECO:0007669"/>
    <property type="project" value="TreeGrafter"/>
</dbReference>
<dbReference type="GO" id="GO:0000922">
    <property type="term" value="C:spindle pole"/>
    <property type="evidence" value="ECO:0007669"/>
    <property type="project" value="InterPro"/>
</dbReference>
<dbReference type="PANTHER" id="PTHR19302:SF33">
    <property type="entry name" value="GAMMA-TUBULIN COMPLEX COMPONENT 5"/>
    <property type="match status" value="1"/>
</dbReference>
<comment type="subcellular location">
    <subcellularLocation>
        <location evidence="5">Cytoplasm</location>
        <location evidence="5">Cytoskeleton</location>
        <location evidence="5">Microtubule organizing center</location>
    </subcellularLocation>
</comment>
<dbReference type="Proteomes" id="UP000694920">
    <property type="component" value="Unplaced"/>
</dbReference>
<evidence type="ECO:0000256" key="3">
    <source>
        <dbReference type="ARBA" id="ARBA00022701"/>
    </source>
</evidence>
<accession>A0AAJ7FKL4</accession>
<dbReference type="Pfam" id="PF04130">
    <property type="entry name" value="GCP_C_terminal"/>
    <property type="match status" value="1"/>
</dbReference>
<evidence type="ECO:0000313" key="8">
    <source>
        <dbReference type="RefSeq" id="XP_015596509.2"/>
    </source>
</evidence>
<organism evidence="7 8">
    <name type="scientific">Cephus cinctus</name>
    <name type="common">Wheat stem sawfly</name>
    <dbReference type="NCBI Taxonomy" id="211228"/>
    <lineage>
        <taxon>Eukaryota</taxon>
        <taxon>Metazoa</taxon>
        <taxon>Ecdysozoa</taxon>
        <taxon>Arthropoda</taxon>
        <taxon>Hexapoda</taxon>
        <taxon>Insecta</taxon>
        <taxon>Pterygota</taxon>
        <taxon>Neoptera</taxon>
        <taxon>Endopterygota</taxon>
        <taxon>Hymenoptera</taxon>
        <taxon>Cephoidea</taxon>
        <taxon>Cephidae</taxon>
        <taxon>Cephus</taxon>
    </lineage>
</organism>
<keyword evidence="4 5" id="KW-0206">Cytoskeleton</keyword>
<dbReference type="KEGG" id="ccin:107268340"/>
<dbReference type="GO" id="GO:0005874">
    <property type="term" value="C:microtubule"/>
    <property type="evidence" value="ECO:0007669"/>
    <property type="project" value="UniProtKB-KW"/>
</dbReference>
<evidence type="ECO:0000256" key="5">
    <source>
        <dbReference type="RuleBase" id="RU363050"/>
    </source>
</evidence>
<evidence type="ECO:0000256" key="4">
    <source>
        <dbReference type="ARBA" id="ARBA00023212"/>
    </source>
</evidence>
<feature type="domain" description="Gamma tubulin complex component C-terminal" evidence="6">
    <location>
        <begin position="206"/>
        <end position="457"/>
    </location>
</feature>
<dbReference type="GO" id="GO:0031122">
    <property type="term" value="P:cytoplasmic microtubule organization"/>
    <property type="evidence" value="ECO:0007669"/>
    <property type="project" value="TreeGrafter"/>
</dbReference>
<keyword evidence="3 5" id="KW-0493">Microtubule</keyword>
<evidence type="ECO:0000259" key="6">
    <source>
        <dbReference type="Pfam" id="PF04130"/>
    </source>
</evidence>
<dbReference type="GO" id="GO:0051225">
    <property type="term" value="P:spindle assembly"/>
    <property type="evidence" value="ECO:0007669"/>
    <property type="project" value="TreeGrafter"/>
</dbReference>
<evidence type="ECO:0000256" key="2">
    <source>
        <dbReference type="ARBA" id="ARBA00022490"/>
    </source>
</evidence>
<evidence type="ECO:0000313" key="7">
    <source>
        <dbReference type="Proteomes" id="UP000694920"/>
    </source>
</evidence>
<keyword evidence="2 5" id="KW-0963">Cytoplasm</keyword>
<dbReference type="GeneID" id="107268340"/>
<dbReference type="GO" id="GO:0051321">
    <property type="term" value="P:meiotic cell cycle"/>
    <property type="evidence" value="ECO:0007669"/>
    <property type="project" value="TreeGrafter"/>
</dbReference>
<dbReference type="GO" id="GO:0043015">
    <property type="term" value="F:gamma-tubulin binding"/>
    <property type="evidence" value="ECO:0007669"/>
    <property type="project" value="InterPro"/>
</dbReference>
<sequence length="485" mass="57047">MCLPKPPLRFLKPFWQDSLYARKVFRTLVCYLFHFRIIFLPRLFPNPLPGDTSFTVTRVSLNDELMREIILEFSNYNFSKLVDEKDIALSFVTTENISLCTHDTNIEENIIQQMTKMENPFLIKALEKYLPFNMVQKDKINGLISNKFSNAQLEHDIYYKLKKMSEFVLPCGKVLKNTLSRILILRYSGTSKLVKDIMLKEHKLDVHLKIVRSVYMMEMGHVMNKFCKIIFTEIETNATWNNSNFLTSILEEILSQEWSESNSRWSIITDPVLTYQVLRAIDGITLHYAIDWPVSMFLNEETLKMYNELFQFQLKLKWALWTLENLKFSDLEGSKLTNIINKVDNFYAKRLQCLRFWLIHAIGSVHSYVTGQVLQGLGFVLEKTLNEVNDLDTIIAVHNKYLQKMRVHCFLTLEFRDLMVTINNLFYMCVHVQNKWKSDASATFTNLKELDLMESAYVNYHTHFALALHNAVQHKDADYCEYTML</sequence>
<dbReference type="Gene3D" id="1.20.120.1900">
    <property type="entry name" value="Gamma-tubulin complex, C-terminal domain"/>
    <property type="match status" value="1"/>
</dbReference>
<gene>
    <name evidence="8" type="primary">LOC107268340</name>
</gene>
<keyword evidence="7" id="KW-1185">Reference proteome</keyword>
<name>A0AAJ7FKL4_CEPCN</name>
<dbReference type="InterPro" id="IPR007259">
    <property type="entry name" value="GCP"/>
</dbReference>
<dbReference type="PANTHER" id="PTHR19302">
    <property type="entry name" value="GAMMA TUBULIN COMPLEX PROTEIN"/>
    <property type="match status" value="1"/>
</dbReference>
<comment type="similarity">
    <text evidence="1 5">Belongs to the TUBGCP family.</text>
</comment>
<dbReference type="InterPro" id="IPR042241">
    <property type="entry name" value="GCP_C_sf"/>
</dbReference>
<dbReference type="GO" id="GO:0051011">
    <property type="term" value="F:microtubule minus-end binding"/>
    <property type="evidence" value="ECO:0007669"/>
    <property type="project" value="TreeGrafter"/>
</dbReference>
<dbReference type="InterPro" id="IPR040457">
    <property type="entry name" value="GCP_C"/>
</dbReference>
<proteinExistence type="inferred from homology"/>
<dbReference type="AlphaFoldDB" id="A0AAJ7FKL4"/>
<dbReference type="GO" id="GO:0007020">
    <property type="term" value="P:microtubule nucleation"/>
    <property type="evidence" value="ECO:0007669"/>
    <property type="project" value="InterPro"/>
</dbReference>
<protein>
    <recommendedName>
        <fullName evidence="5">Gamma-tubulin complex component</fullName>
    </recommendedName>
</protein>
<dbReference type="RefSeq" id="XP_015596509.2">
    <property type="nucleotide sequence ID" value="XM_015741023.2"/>
</dbReference>
<reference evidence="8" key="1">
    <citation type="submission" date="2025-08" db="UniProtKB">
        <authorList>
            <consortium name="RefSeq"/>
        </authorList>
    </citation>
    <scope>IDENTIFICATION</scope>
</reference>
<evidence type="ECO:0000256" key="1">
    <source>
        <dbReference type="ARBA" id="ARBA00010337"/>
    </source>
</evidence>